<reference evidence="1 2" key="1">
    <citation type="submission" date="2019-03" db="EMBL/GenBank/DDBJ databases">
        <title>Porphyromonas levii Isolated from the Uterus of Dairy Cows.</title>
        <authorList>
            <person name="Francis A.M."/>
        </authorList>
    </citation>
    <scope>NUCLEOTIDE SEQUENCE [LARGE SCALE GENOMIC DNA]</scope>
    <source>
        <strain evidence="1 2">AF5678</strain>
    </source>
</reference>
<dbReference type="AlphaFoldDB" id="A0A4Y8WQJ3"/>
<protein>
    <submittedName>
        <fullName evidence="1">Uncharacterized protein</fullName>
    </submittedName>
</protein>
<dbReference type="GeneID" id="66797374"/>
<dbReference type="Proteomes" id="UP000297225">
    <property type="component" value="Unassembled WGS sequence"/>
</dbReference>
<gene>
    <name evidence="1" type="ORF">E4P47_02520</name>
</gene>
<dbReference type="EMBL" id="SPNC01000022">
    <property type="protein sequence ID" value="TFH96377.1"/>
    <property type="molecule type" value="Genomic_DNA"/>
</dbReference>
<dbReference type="RefSeq" id="WP_134849902.1">
    <property type="nucleotide sequence ID" value="NZ_CP197400.1"/>
</dbReference>
<dbReference type="STRING" id="1122973.GCA_000379925_01305"/>
<organism evidence="1 2">
    <name type="scientific">Porphyromonas levii</name>
    <dbReference type="NCBI Taxonomy" id="28114"/>
    <lineage>
        <taxon>Bacteria</taxon>
        <taxon>Pseudomonadati</taxon>
        <taxon>Bacteroidota</taxon>
        <taxon>Bacteroidia</taxon>
        <taxon>Bacteroidales</taxon>
        <taxon>Porphyromonadaceae</taxon>
        <taxon>Porphyromonas</taxon>
    </lineage>
</organism>
<sequence>MKLLRLELMIEGKGLLTGFITMLAIILLVLLNGPDFTYEVYSRVLHSYLPFVFAGTGLAFFARIHQLLHQSAAHPFVSVPATVGEKYLFILLLGVLYFLIASVTIQINLWVEHALYPQINYHPEPSAYNDWMSSWLANDSLFLSPAALLREEVLITGIYAIGLLLLISLSFSWKIIAYPLFVIAPVGTIYLLSRLFSMLQWNLVGNENAPRFLGLEAYPLILSMIGIAALVGSYFVLRRKEVKS</sequence>
<keyword evidence="2" id="KW-1185">Reference proteome</keyword>
<comment type="caution">
    <text evidence="1">The sequence shown here is derived from an EMBL/GenBank/DDBJ whole genome shotgun (WGS) entry which is preliminary data.</text>
</comment>
<proteinExistence type="predicted"/>
<evidence type="ECO:0000313" key="2">
    <source>
        <dbReference type="Proteomes" id="UP000297225"/>
    </source>
</evidence>
<evidence type="ECO:0000313" key="1">
    <source>
        <dbReference type="EMBL" id="TFH96377.1"/>
    </source>
</evidence>
<accession>A0A4Y8WQJ3</accession>
<name>A0A4Y8WQJ3_9PORP</name>